<name>A0A1Y6M1T1_ZYMTR</name>
<accession>A0A1Y6M1T1</accession>
<dbReference type="AlphaFoldDB" id="A0A1Y6M1T1"/>
<gene>
    <name evidence="2" type="ORF">ZT1A5_G12037</name>
</gene>
<feature type="compositionally biased region" description="Basic and acidic residues" evidence="1">
    <location>
        <begin position="184"/>
        <end position="196"/>
    </location>
</feature>
<feature type="region of interest" description="Disordered" evidence="1">
    <location>
        <begin position="184"/>
        <end position="218"/>
    </location>
</feature>
<reference evidence="2 3" key="1">
    <citation type="submission" date="2016-10" db="EMBL/GenBank/DDBJ databases">
        <authorList>
            <person name="Varghese N."/>
        </authorList>
    </citation>
    <scope>NUCLEOTIDE SEQUENCE [LARGE SCALE GENOMIC DNA]</scope>
</reference>
<organism evidence="2 3">
    <name type="scientific">Zymoseptoria tritici ST99CH_1A5</name>
    <dbReference type="NCBI Taxonomy" id="1276529"/>
    <lineage>
        <taxon>Eukaryota</taxon>
        <taxon>Fungi</taxon>
        <taxon>Dikarya</taxon>
        <taxon>Ascomycota</taxon>
        <taxon>Pezizomycotina</taxon>
        <taxon>Dothideomycetes</taxon>
        <taxon>Dothideomycetidae</taxon>
        <taxon>Mycosphaerellales</taxon>
        <taxon>Mycosphaerellaceae</taxon>
        <taxon>Zymoseptoria</taxon>
    </lineage>
</organism>
<feature type="compositionally biased region" description="Polar residues" evidence="1">
    <location>
        <begin position="205"/>
        <end position="215"/>
    </location>
</feature>
<protein>
    <submittedName>
        <fullName evidence="2">Uncharacterized protein</fullName>
    </submittedName>
</protein>
<evidence type="ECO:0000313" key="2">
    <source>
        <dbReference type="EMBL" id="SMY30583.1"/>
    </source>
</evidence>
<evidence type="ECO:0000256" key="1">
    <source>
        <dbReference type="SAM" id="MobiDB-lite"/>
    </source>
</evidence>
<proteinExistence type="predicted"/>
<sequence>MHSPSFVQSFCVSRMPPPPPCPPLPPTHDALLAWCVSLTVMSLLTIAAGMTDTNIREACFTRVRTLSASTRSHFHAATDFIMRIAALAMASLSAEFTSCKAAVLRTSKPFIDFILQTAAPSIALLSAGLTTCKASLSQACAGVAKTSTDFIDFKITFATDFFGASYKTRQADATSVKRLDQVDSTHYTTEKGGDTSEHEDDSEYTDANSEESNGWTVVKKERHEQTCVMCDSDKEE</sequence>
<dbReference type="EMBL" id="LT882695">
    <property type="protein sequence ID" value="SMY30583.1"/>
    <property type="molecule type" value="Genomic_DNA"/>
</dbReference>
<dbReference type="Proteomes" id="UP000215453">
    <property type="component" value="Chromosome 20"/>
</dbReference>
<evidence type="ECO:0000313" key="3">
    <source>
        <dbReference type="Proteomes" id="UP000215453"/>
    </source>
</evidence>